<dbReference type="EMBL" id="MG214403">
    <property type="protein sequence ID" value="AXL93701.1"/>
    <property type="molecule type" value="mRNA"/>
</dbReference>
<dbReference type="GO" id="GO:0000981">
    <property type="term" value="F:DNA-binding transcription factor activity, RNA polymerase II-specific"/>
    <property type="evidence" value="ECO:0007669"/>
    <property type="project" value="UniProtKB-UniRule"/>
</dbReference>
<dbReference type="GO" id="GO:0045893">
    <property type="term" value="P:positive regulation of DNA-templated transcription"/>
    <property type="evidence" value="ECO:0007669"/>
    <property type="project" value="TreeGrafter"/>
</dbReference>
<evidence type="ECO:0000313" key="14">
    <source>
        <dbReference type="EMBL" id="AXL93701.1"/>
    </source>
</evidence>
<evidence type="ECO:0000259" key="13">
    <source>
        <dbReference type="PROSITE" id="PS50071"/>
    </source>
</evidence>
<feature type="DNA-binding region" description="Homeobox" evidence="8">
    <location>
        <begin position="49"/>
        <end position="109"/>
    </location>
</feature>
<keyword evidence="3 8" id="KW-0238">DNA-binding</keyword>
<dbReference type="GO" id="GO:0005634">
    <property type="term" value="C:nucleus"/>
    <property type="evidence" value="ECO:0007669"/>
    <property type="project" value="UniProtKB-SubCell"/>
</dbReference>
<evidence type="ECO:0000256" key="6">
    <source>
        <dbReference type="ARBA" id="ARBA00023242"/>
    </source>
</evidence>
<dbReference type="Pfam" id="PF02183">
    <property type="entry name" value="HALZ"/>
    <property type="match status" value="1"/>
</dbReference>
<organism evidence="14">
    <name type="scientific">Lolium perenne</name>
    <name type="common">Perennial ryegrass</name>
    <dbReference type="NCBI Taxonomy" id="4522"/>
    <lineage>
        <taxon>Eukaryota</taxon>
        <taxon>Viridiplantae</taxon>
        <taxon>Streptophyta</taxon>
        <taxon>Embryophyta</taxon>
        <taxon>Tracheophyta</taxon>
        <taxon>Spermatophyta</taxon>
        <taxon>Magnoliopsida</taxon>
        <taxon>Liliopsida</taxon>
        <taxon>Poales</taxon>
        <taxon>Poaceae</taxon>
        <taxon>BOP clade</taxon>
        <taxon>Pooideae</taxon>
        <taxon>Poodae</taxon>
        <taxon>Poeae</taxon>
        <taxon>Poeae Chloroplast Group 2 (Poeae type)</taxon>
        <taxon>Loliodinae</taxon>
        <taxon>Loliinae</taxon>
        <taxon>Lolium</taxon>
    </lineage>
</organism>
<dbReference type="InterPro" id="IPR045224">
    <property type="entry name" value="HDZip_class_I_plant"/>
</dbReference>
<sequence>MDRPDYHQHHQFMMPPPVPVPAQRQMCLPVMDDDMDEQQFSAGRGGGGRAERKRRFTEEQIRSLESTFRARHAKLEPREKAELARELGLQPRQVAIWFQNKRARWRTKQLENDFAALRAKYDALHSRVDCLKQDKLALTAKVHELSERLRERDGGAATASSSSCNNDELDDDKRNVVAGCVDLDVEPLESCVLGGTACATPADVSVESDCDDHLHYDRAAGFPVESFCATPELWEPWPWPPLEWNAVA</sequence>
<feature type="coiled-coil region" evidence="11">
    <location>
        <begin position="100"/>
        <end position="148"/>
    </location>
</feature>
<dbReference type="PANTHER" id="PTHR24326">
    <property type="entry name" value="HOMEOBOX-LEUCINE ZIPPER PROTEIN"/>
    <property type="match status" value="1"/>
</dbReference>
<keyword evidence="2 10" id="KW-0805">Transcription regulation</keyword>
<accession>A0A3S7QI35</accession>
<evidence type="ECO:0000256" key="8">
    <source>
        <dbReference type="PROSITE-ProRule" id="PRU00108"/>
    </source>
</evidence>
<dbReference type="InterPro" id="IPR003106">
    <property type="entry name" value="Leu_zip_homeo"/>
</dbReference>
<dbReference type="InterPro" id="IPR000047">
    <property type="entry name" value="HTH_motif"/>
</dbReference>
<gene>
    <name evidence="14" type="primary">HOX22</name>
</gene>
<keyword evidence="5 10" id="KW-0804">Transcription</keyword>
<dbReference type="InterPro" id="IPR009057">
    <property type="entry name" value="Homeodomain-like_sf"/>
</dbReference>
<dbReference type="SMART" id="SM00389">
    <property type="entry name" value="HOX"/>
    <property type="match status" value="1"/>
</dbReference>
<feature type="domain" description="Homeobox" evidence="13">
    <location>
        <begin position="47"/>
        <end position="108"/>
    </location>
</feature>
<dbReference type="InterPro" id="IPR001356">
    <property type="entry name" value="HD"/>
</dbReference>
<evidence type="ECO:0000256" key="10">
    <source>
        <dbReference type="RuleBase" id="RU369038"/>
    </source>
</evidence>
<protein>
    <recommendedName>
        <fullName evidence="10">Homeobox-leucine zipper protein</fullName>
    </recommendedName>
    <alternativeName>
        <fullName evidence="10">HD-ZIP protein</fullName>
    </alternativeName>
    <alternativeName>
        <fullName evidence="10">Homeodomain transcription factor</fullName>
    </alternativeName>
</protein>
<keyword evidence="6 8" id="KW-0539">Nucleus</keyword>
<evidence type="ECO:0000256" key="2">
    <source>
        <dbReference type="ARBA" id="ARBA00023015"/>
    </source>
</evidence>
<comment type="similarity">
    <text evidence="7 10">Belongs to the HD-ZIP homeobox family. Class I subfamily.</text>
</comment>
<keyword evidence="4 8" id="KW-0371">Homeobox</keyword>
<evidence type="ECO:0000256" key="3">
    <source>
        <dbReference type="ARBA" id="ARBA00023125"/>
    </source>
</evidence>
<evidence type="ECO:0000256" key="4">
    <source>
        <dbReference type="ARBA" id="ARBA00023155"/>
    </source>
</evidence>
<dbReference type="PROSITE" id="PS00027">
    <property type="entry name" value="HOMEOBOX_1"/>
    <property type="match status" value="1"/>
</dbReference>
<evidence type="ECO:0000256" key="1">
    <source>
        <dbReference type="ARBA" id="ARBA00004123"/>
    </source>
</evidence>
<dbReference type="CDD" id="cd00086">
    <property type="entry name" value="homeodomain"/>
    <property type="match status" value="1"/>
</dbReference>
<dbReference type="InterPro" id="IPR017970">
    <property type="entry name" value="Homeobox_CS"/>
</dbReference>
<evidence type="ECO:0000256" key="5">
    <source>
        <dbReference type="ARBA" id="ARBA00023163"/>
    </source>
</evidence>
<comment type="subcellular location">
    <subcellularLocation>
        <location evidence="1 8 9">Nucleus</location>
    </subcellularLocation>
</comment>
<dbReference type="SUPFAM" id="SSF46689">
    <property type="entry name" value="Homeodomain-like"/>
    <property type="match status" value="1"/>
</dbReference>
<dbReference type="Gene3D" id="1.10.10.60">
    <property type="entry name" value="Homeodomain-like"/>
    <property type="match status" value="1"/>
</dbReference>
<proteinExistence type="evidence at transcript level"/>
<name>A0A3S7QI35_LOLPR</name>
<evidence type="ECO:0000256" key="7">
    <source>
        <dbReference type="ARBA" id="ARBA00025748"/>
    </source>
</evidence>
<comment type="function">
    <text evidence="10">Transcription factor.</text>
</comment>
<dbReference type="PANTHER" id="PTHR24326:SF234">
    <property type="entry name" value="HOMEOBOX-LEUCINE ZIPPER PROTEIN HOX22"/>
    <property type="match status" value="1"/>
</dbReference>
<evidence type="ECO:0000256" key="11">
    <source>
        <dbReference type="SAM" id="Coils"/>
    </source>
</evidence>
<reference evidence="14" key="1">
    <citation type="submission" date="2017-10" db="EMBL/GenBank/DDBJ databases">
        <title>Transcriptome-wide identification and expression analysis of perennial ryegrass HD-Zip I transcription factors.</title>
        <authorList>
            <person name="Wang J."/>
        </authorList>
    </citation>
    <scope>NUCLEOTIDE SEQUENCE</scope>
</reference>
<dbReference type="Pfam" id="PF00046">
    <property type="entry name" value="Homeodomain"/>
    <property type="match status" value="1"/>
</dbReference>
<feature type="region of interest" description="Disordered" evidence="12">
    <location>
        <begin position="1"/>
        <end position="21"/>
    </location>
</feature>
<keyword evidence="11" id="KW-0175">Coiled coil</keyword>
<dbReference type="GO" id="GO:0043565">
    <property type="term" value="F:sequence-specific DNA binding"/>
    <property type="evidence" value="ECO:0007669"/>
    <property type="project" value="InterPro"/>
</dbReference>
<dbReference type="PROSITE" id="PS50071">
    <property type="entry name" value="HOMEOBOX_2"/>
    <property type="match status" value="1"/>
</dbReference>
<evidence type="ECO:0000256" key="9">
    <source>
        <dbReference type="RuleBase" id="RU000682"/>
    </source>
</evidence>
<evidence type="ECO:0000256" key="12">
    <source>
        <dbReference type="SAM" id="MobiDB-lite"/>
    </source>
</evidence>
<dbReference type="PRINTS" id="PR00031">
    <property type="entry name" value="HTHREPRESSR"/>
</dbReference>
<dbReference type="AlphaFoldDB" id="A0A3S7QI35"/>